<evidence type="ECO:0000313" key="1">
    <source>
        <dbReference type="EMBL" id="XBO47827.1"/>
    </source>
</evidence>
<name>A0AAU7K561_9SPHI</name>
<organism evidence="1">
    <name type="scientific">Pedobacter sp. KACC 23697</name>
    <dbReference type="NCBI Taxonomy" id="3149230"/>
    <lineage>
        <taxon>Bacteria</taxon>
        <taxon>Pseudomonadati</taxon>
        <taxon>Bacteroidota</taxon>
        <taxon>Sphingobacteriia</taxon>
        <taxon>Sphingobacteriales</taxon>
        <taxon>Sphingobacteriaceae</taxon>
        <taxon>Pedobacter</taxon>
    </lineage>
</organism>
<dbReference type="AlphaFoldDB" id="A0AAU7K561"/>
<sequence>MSIKFVVFGMVGKSIKKRLVAGPAFQMAILCLGKKYCLDADSQVFTGYKRFLR</sequence>
<reference evidence="1" key="1">
    <citation type="submission" date="2024-05" db="EMBL/GenBank/DDBJ databases">
        <authorList>
            <person name="Kim S."/>
            <person name="Heo J."/>
            <person name="Choi H."/>
            <person name="Choi Y."/>
            <person name="Kwon S.-W."/>
            <person name="Kim Y."/>
        </authorList>
    </citation>
    <scope>NUCLEOTIDE SEQUENCE</scope>
    <source>
        <strain evidence="1">KACC 23697</strain>
    </source>
</reference>
<gene>
    <name evidence="1" type="ORF">ABEG20_21290</name>
</gene>
<proteinExistence type="predicted"/>
<accession>A0AAU7K561</accession>
<dbReference type="RefSeq" id="WP_406825230.1">
    <property type="nucleotide sequence ID" value="NZ_CP157485.1"/>
</dbReference>
<protein>
    <submittedName>
        <fullName evidence="1">Uncharacterized protein</fullName>
    </submittedName>
</protein>
<dbReference type="EMBL" id="CP157485">
    <property type="protein sequence ID" value="XBO47827.1"/>
    <property type="molecule type" value="Genomic_DNA"/>
</dbReference>